<dbReference type="InterPro" id="IPR052402">
    <property type="entry name" value="ADCK_kinase"/>
</dbReference>
<evidence type="ECO:0000313" key="3">
    <source>
        <dbReference type="EMBL" id="KAF9606111.1"/>
    </source>
</evidence>
<keyword evidence="1" id="KW-0812">Transmembrane</keyword>
<evidence type="ECO:0000256" key="1">
    <source>
        <dbReference type="SAM" id="Phobius"/>
    </source>
</evidence>
<dbReference type="InterPro" id="IPR004147">
    <property type="entry name" value="ABC1_dom"/>
</dbReference>
<accession>A0A835HWR8</accession>
<keyword evidence="1" id="KW-1133">Transmembrane helix</keyword>
<organism evidence="3 4">
    <name type="scientific">Coptis chinensis</name>
    <dbReference type="NCBI Taxonomy" id="261450"/>
    <lineage>
        <taxon>Eukaryota</taxon>
        <taxon>Viridiplantae</taxon>
        <taxon>Streptophyta</taxon>
        <taxon>Embryophyta</taxon>
        <taxon>Tracheophyta</taxon>
        <taxon>Spermatophyta</taxon>
        <taxon>Magnoliopsida</taxon>
        <taxon>Ranunculales</taxon>
        <taxon>Ranunculaceae</taxon>
        <taxon>Coptidoideae</taxon>
        <taxon>Coptis</taxon>
    </lineage>
</organism>
<proteinExistence type="predicted"/>
<keyword evidence="1" id="KW-0472">Membrane</keyword>
<keyword evidence="4" id="KW-1185">Reference proteome</keyword>
<dbReference type="PANTHER" id="PTHR45890:SF1">
    <property type="entry name" value="AARF DOMAIN CONTAINING KINASE 2"/>
    <property type="match status" value="1"/>
</dbReference>
<name>A0A835HWR8_9MAGN</name>
<gene>
    <name evidence="3" type="ORF">IFM89_023134</name>
</gene>
<dbReference type="PANTHER" id="PTHR45890">
    <property type="entry name" value="AARF DOMAIN CONTAINING KINASE 2 (PREDICTED)"/>
    <property type="match status" value="1"/>
</dbReference>
<sequence>MAGGGLAWTWMGEGGARQHFHPKGDYKLPKMFGRDFYLTSLLYSVLDGLKMLARAIYLSILFTPAIAMPLFAHYFGPKYREKWIHFVYIALEKAGPAFIKWGQWAATRRDLFLTDLCIELSKLQTIKAPEHSFDYTKETVEKAFGRNLLDIFVDFEEAPVGSGQLTQVHRATLRCDNPDEEKIRHPSVKESLERDLSIVCFFSKLLSLIIPTTTYKWSRFDETLEEFAVFMGSQVDLTRKAVLLSCFNHILTAAGVSKWWYLACPEPLHPLVHPEVLVENFEEGESIARIIQGDGNLNPSRRVGFVNADMSPRNILVSSDRGKPHFIILDVGMATNISKTDKYNVVRILRAVGRRDGRTAAEQILKFSKKQECPCPDAFIEDVSESFTLWDTTGALARPTKFLQRLLEKARDYDVNISGSACSVLRHYLDLEGWQQIVCLQSVKRTIPTLQFLYPTESGLPLVSEYRNERGERSFRGTDKGLFY</sequence>
<feature type="transmembrane region" description="Helical" evidence="1">
    <location>
        <begin position="55"/>
        <end position="75"/>
    </location>
</feature>
<evidence type="ECO:0000313" key="4">
    <source>
        <dbReference type="Proteomes" id="UP000631114"/>
    </source>
</evidence>
<protein>
    <recommendedName>
        <fullName evidence="2">ABC1 atypical kinase-like domain-containing protein</fullName>
    </recommendedName>
</protein>
<dbReference type="Pfam" id="PF03109">
    <property type="entry name" value="ABC1"/>
    <property type="match status" value="2"/>
</dbReference>
<feature type="domain" description="ABC1 atypical kinase-like" evidence="2">
    <location>
        <begin position="302"/>
        <end position="362"/>
    </location>
</feature>
<feature type="domain" description="ABC1 atypical kinase-like" evidence="2">
    <location>
        <begin position="127"/>
        <end position="288"/>
    </location>
</feature>
<evidence type="ECO:0000259" key="2">
    <source>
        <dbReference type="Pfam" id="PF03109"/>
    </source>
</evidence>
<comment type="caution">
    <text evidence="3">The sequence shown here is derived from an EMBL/GenBank/DDBJ whole genome shotgun (WGS) entry which is preliminary data.</text>
</comment>
<dbReference type="AlphaFoldDB" id="A0A835HWR8"/>
<dbReference type="EMBL" id="JADFTS010000005">
    <property type="protein sequence ID" value="KAF9606111.1"/>
    <property type="molecule type" value="Genomic_DNA"/>
</dbReference>
<reference evidence="3 4" key="1">
    <citation type="submission" date="2020-10" db="EMBL/GenBank/DDBJ databases">
        <title>The Coptis chinensis genome and diversification of protoberbering-type alkaloids.</title>
        <authorList>
            <person name="Wang B."/>
            <person name="Shu S."/>
            <person name="Song C."/>
            <person name="Liu Y."/>
        </authorList>
    </citation>
    <scope>NUCLEOTIDE SEQUENCE [LARGE SCALE GENOMIC DNA]</scope>
    <source>
        <strain evidence="3">HL-2020</strain>
        <tissue evidence="3">Leaf</tissue>
    </source>
</reference>
<dbReference type="OrthoDB" id="1290869at2759"/>
<dbReference type="Proteomes" id="UP000631114">
    <property type="component" value="Unassembled WGS sequence"/>
</dbReference>